<keyword evidence="1" id="KW-0472">Membrane</keyword>
<dbReference type="Proteomes" id="UP000590738">
    <property type="component" value="Unassembled WGS sequence"/>
</dbReference>
<dbReference type="EMBL" id="JACGCZ010000024">
    <property type="protein sequence ID" value="MBA6143824.1"/>
    <property type="molecule type" value="Genomic_DNA"/>
</dbReference>
<comment type="caution">
    <text evidence="2">The sequence shown here is derived from an EMBL/GenBank/DDBJ whole genome shotgun (WGS) entry which is preliminary data.</text>
</comment>
<feature type="transmembrane region" description="Helical" evidence="1">
    <location>
        <begin position="12"/>
        <end position="31"/>
    </location>
</feature>
<keyword evidence="1" id="KW-1133">Transmembrane helix</keyword>
<accession>A0A7W2LMW0</accession>
<keyword evidence="1" id="KW-0812">Transmembrane</keyword>
<protein>
    <submittedName>
        <fullName evidence="2">Uncharacterized protein</fullName>
    </submittedName>
</protein>
<evidence type="ECO:0000313" key="3">
    <source>
        <dbReference type="Proteomes" id="UP000590738"/>
    </source>
</evidence>
<evidence type="ECO:0000313" key="2">
    <source>
        <dbReference type="EMBL" id="MBA6143824.1"/>
    </source>
</evidence>
<dbReference type="AlphaFoldDB" id="A0A7W2LMW0"/>
<dbReference type="RefSeq" id="WP_182333939.1">
    <property type="nucleotide sequence ID" value="NZ_JACGCZ010000024.1"/>
</dbReference>
<feature type="transmembrane region" description="Helical" evidence="1">
    <location>
        <begin position="43"/>
        <end position="62"/>
    </location>
</feature>
<sequence length="172" mass="19047">MAETLGSVIKGYSVTTIIGVVGLLSSVVTLFVDTSAQVSVKWLLLVILISMYVVVILSRYAFLATRKGRPAPSYENPVRYAPELGVFVIKRNELFLSNILVGCYWQQDGLEQLAYVGVVHHVQELVIQIRVQLDLQVLSAVPTAPDELKMLEIRPVVPFAALQHLSNARQES</sequence>
<evidence type="ECO:0000256" key="1">
    <source>
        <dbReference type="SAM" id="Phobius"/>
    </source>
</evidence>
<reference evidence="2 3" key="1">
    <citation type="submission" date="2020-07" db="EMBL/GenBank/DDBJ databases">
        <title>Diversity of carbapenemase encoding genes among Pseudomonas putida group clinical isolates in a tertiary Brazilian hospital.</title>
        <authorList>
            <person name="Alberto-Lei F."/>
            <person name="Nodari C.S."/>
            <person name="Streling A.P."/>
            <person name="Paulino J.T."/>
            <person name="Bessa-Neto F.O."/>
            <person name="Cayo R."/>
            <person name="Gales A.C."/>
        </authorList>
    </citation>
    <scope>NUCLEOTIDE SEQUENCE [LARGE SCALE GENOMIC DNA]</scope>
    <source>
        <strain evidence="2 3">12273</strain>
    </source>
</reference>
<gene>
    <name evidence="2" type="ORF">H4B97_15370</name>
</gene>
<organism evidence="2 3">
    <name type="scientific">Pseudomonas juntendi</name>
    <dbReference type="NCBI Taxonomy" id="2666183"/>
    <lineage>
        <taxon>Bacteria</taxon>
        <taxon>Pseudomonadati</taxon>
        <taxon>Pseudomonadota</taxon>
        <taxon>Gammaproteobacteria</taxon>
        <taxon>Pseudomonadales</taxon>
        <taxon>Pseudomonadaceae</taxon>
        <taxon>Pseudomonas</taxon>
    </lineage>
</organism>
<proteinExistence type="predicted"/>
<name>A0A7W2LMW0_9PSED</name>